<dbReference type="EMBL" id="KZ293701">
    <property type="protein sequence ID" value="PBK84110.1"/>
    <property type="molecule type" value="Genomic_DNA"/>
</dbReference>
<organism evidence="8 9">
    <name type="scientific">Armillaria gallica</name>
    <name type="common">Bulbous honey fungus</name>
    <name type="synonym">Armillaria bulbosa</name>
    <dbReference type="NCBI Taxonomy" id="47427"/>
    <lineage>
        <taxon>Eukaryota</taxon>
        <taxon>Fungi</taxon>
        <taxon>Dikarya</taxon>
        <taxon>Basidiomycota</taxon>
        <taxon>Agaricomycotina</taxon>
        <taxon>Agaricomycetes</taxon>
        <taxon>Agaricomycetidae</taxon>
        <taxon>Agaricales</taxon>
        <taxon>Marasmiineae</taxon>
        <taxon>Physalacriaceae</taxon>
        <taxon>Armillaria</taxon>
    </lineage>
</organism>
<dbReference type="STRING" id="47427.A0A2H3CQH8"/>
<dbReference type="PANTHER" id="PTHR43791">
    <property type="entry name" value="PERMEASE-RELATED"/>
    <property type="match status" value="1"/>
</dbReference>
<sequence>MMEKTPLGKTESPVLKSAELPPDGIPLAVTTSTEYTPEQYKKLKRKIDWHLLPLMWLCFGLQAADKAVLGIMAIFGLREDTGLIGQQYSWLTTVFYLAYMCSEFPSNIVLQRWSMGKTLSIYMMCWGLVVLCIGFAKDFKHLIALRALQGFFESCINPGFILIIGSWYTRQERSSRILIIQSASSGFGVLALLALYGIGTLGSDGKDIQTWRYMSYLLGPMTIAIGVLCLYGLGTPSDVPWLSIEEKRMANARILENQSGHDKTGTMVWKWYQVRECLVDPCFYFSGLNTLLTTVPSGGLTAFGNIISASFGFTPLQVILYNIPQNIICAASLIIAGVVTSRWKDLRLYIMAIATIPGIVGFLGVALIETRDSTKWTKWGMYCVIMPAVLSPILGWTLIPSNVPGRTKRTVTSSFTFVCACVGSMCGSQIFKSKDAPTYTPGVIGCSICFGIDLLVIVAWRTTLVLRNRRRDTMQGSTQEDIQGKINGESDMTDFENPHFRYTL</sequence>
<dbReference type="OrthoDB" id="6730379at2759"/>
<keyword evidence="3 7" id="KW-0812">Transmembrane</keyword>
<dbReference type="InterPro" id="IPR036259">
    <property type="entry name" value="MFS_trans_sf"/>
</dbReference>
<evidence type="ECO:0000256" key="4">
    <source>
        <dbReference type="ARBA" id="ARBA00022989"/>
    </source>
</evidence>
<proteinExistence type="predicted"/>
<feature type="region of interest" description="Disordered" evidence="6">
    <location>
        <begin position="485"/>
        <end position="504"/>
    </location>
</feature>
<dbReference type="Proteomes" id="UP000217790">
    <property type="component" value="Unassembled WGS sequence"/>
</dbReference>
<evidence type="ECO:0000256" key="5">
    <source>
        <dbReference type="ARBA" id="ARBA00023136"/>
    </source>
</evidence>
<feature type="transmembrane region" description="Helical" evidence="7">
    <location>
        <begin position="119"/>
        <end position="136"/>
    </location>
</feature>
<dbReference type="InterPro" id="IPR011701">
    <property type="entry name" value="MFS"/>
</dbReference>
<dbReference type="GO" id="GO:0022857">
    <property type="term" value="F:transmembrane transporter activity"/>
    <property type="evidence" value="ECO:0007669"/>
    <property type="project" value="InterPro"/>
</dbReference>
<evidence type="ECO:0000256" key="7">
    <source>
        <dbReference type="SAM" id="Phobius"/>
    </source>
</evidence>
<keyword evidence="5 7" id="KW-0472">Membrane</keyword>
<dbReference type="SUPFAM" id="SSF103473">
    <property type="entry name" value="MFS general substrate transporter"/>
    <property type="match status" value="1"/>
</dbReference>
<dbReference type="Gene3D" id="1.20.1250.20">
    <property type="entry name" value="MFS general substrate transporter like domains"/>
    <property type="match status" value="1"/>
</dbReference>
<evidence type="ECO:0000256" key="3">
    <source>
        <dbReference type="ARBA" id="ARBA00022692"/>
    </source>
</evidence>
<dbReference type="GO" id="GO:0016020">
    <property type="term" value="C:membrane"/>
    <property type="evidence" value="ECO:0007669"/>
    <property type="project" value="UniProtKB-SubCell"/>
</dbReference>
<feature type="transmembrane region" description="Helical" evidence="7">
    <location>
        <begin position="442"/>
        <end position="460"/>
    </location>
</feature>
<comment type="subcellular location">
    <subcellularLocation>
        <location evidence="1">Membrane</location>
        <topology evidence="1">Multi-pass membrane protein</topology>
    </subcellularLocation>
</comment>
<feature type="transmembrane region" description="Helical" evidence="7">
    <location>
        <begin position="319"/>
        <end position="339"/>
    </location>
</feature>
<feature type="transmembrane region" description="Helical" evidence="7">
    <location>
        <begin position="213"/>
        <end position="233"/>
    </location>
</feature>
<accession>A0A2H3CQH8</accession>
<feature type="transmembrane region" description="Helical" evidence="7">
    <location>
        <begin position="411"/>
        <end position="430"/>
    </location>
</feature>
<dbReference type="Pfam" id="PF07690">
    <property type="entry name" value="MFS_1"/>
    <property type="match status" value="1"/>
</dbReference>
<feature type="transmembrane region" description="Helical" evidence="7">
    <location>
        <begin position="346"/>
        <end position="367"/>
    </location>
</feature>
<evidence type="ECO:0000256" key="2">
    <source>
        <dbReference type="ARBA" id="ARBA00022448"/>
    </source>
</evidence>
<keyword evidence="2" id="KW-0813">Transport</keyword>
<reference evidence="9" key="1">
    <citation type="journal article" date="2017" name="Nat. Ecol. Evol.">
        <title>Genome expansion and lineage-specific genetic innovations in the forest pathogenic fungi Armillaria.</title>
        <authorList>
            <person name="Sipos G."/>
            <person name="Prasanna A.N."/>
            <person name="Walter M.C."/>
            <person name="O'Connor E."/>
            <person name="Balint B."/>
            <person name="Krizsan K."/>
            <person name="Kiss B."/>
            <person name="Hess J."/>
            <person name="Varga T."/>
            <person name="Slot J."/>
            <person name="Riley R."/>
            <person name="Boka B."/>
            <person name="Rigling D."/>
            <person name="Barry K."/>
            <person name="Lee J."/>
            <person name="Mihaltcheva S."/>
            <person name="LaButti K."/>
            <person name="Lipzen A."/>
            <person name="Waldron R."/>
            <person name="Moloney N.M."/>
            <person name="Sperisen C."/>
            <person name="Kredics L."/>
            <person name="Vagvoelgyi C."/>
            <person name="Patrignani A."/>
            <person name="Fitzpatrick D."/>
            <person name="Nagy I."/>
            <person name="Doyle S."/>
            <person name="Anderson J.B."/>
            <person name="Grigoriev I.V."/>
            <person name="Gueldener U."/>
            <person name="Muensterkoetter M."/>
            <person name="Nagy L.G."/>
        </authorList>
    </citation>
    <scope>NUCLEOTIDE SEQUENCE [LARGE SCALE GENOMIC DNA]</scope>
    <source>
        <strain evidence="9">Ar21-2</strain>
    </source>
</reference>
<keyword evidence="4 7" id="KW-1133">Transmembrane helix</keyword>
<name>A0A2H3CQH8_ARMGA</name>
<dbReference type="PANTHER" id="PTHR43791:SF7">
    <property type="entry name" value="MAJOR FACILITATOR SUPERFAMILY (MFS) PROFILE DOMAIN-CONTAINING PROTEIN"/>
    <property type="match status" value="1"/>
</dbReference>
<evidence type="ECO:0000313" key="9">
    <source>
        <dbReference type="Proteomes" id="UP000217790"/>
    </source>
</evidence>
<evidence type="ECO:0000256" key="1">
    <source>
        <dbReference type="ARBA" id="ARBA00004141"/>
    </source>
</evidence>
<dbReference type="InParanoid" id="A0A2H3CQH8"/>
<feature type="transmembrane region" description="Helical" evidence="7">
    <location>
        <begin position="51"/>
        <end position="76"/>
    </location>
</feature>
<feature type="transmembrane region" description="Helical" evidence="7">
    <location>
        <begin position="291"/>
        <end position="313"/>
    </location>
</feature>
<gene>
    <name evidence="8" type="ORF">ARMGADRAFT_619673</name>
</gene>
<keyword evidence="9" id="KW-1185">Reference proteome</keyword>
<feature type="transmembrane region" description="Helical" evidence="7">
    <location>
        <begin position="379"/>
        <end position="399"/>
    </location>
</feature>
<evidence type="ECO:0000313" key="8">
    <source>
        <dbReference type="EMBL" id="PBK84110.1"/>
    </source>
</evidence>
<feature type="transmembrane region" description="Helical" evidence="7">
    <location>
        <begin position="88"/>
        <end position="110"/>
    </location>
</feature>
<dbReference type="AlphaFoldDB" id="A0A2H3CQH8"/>
<protein>
    <submittedName>
        <fullName evidence="8">MFS general substrate transporter</fullName>
    </submittedName>
</protein>
<feature type="transmembrane region" description="Helical" evidence="7">
    <location>
        <begin position="142"/>
        <end position="165"/>
    </location>
</feature>
<feature type="transmembrane region" description="Helical" evidence="7">
    <location>
        <begin position="177"/>
        <end position="198"/>
    </location>
</feature>
<evidence type="ECO:0000256" key="6">
    <source>
        <dbReference type="SAM" id="MobiDB-lite"/>
    </source>
</evidence>